<gene>
    <name evidence="2" type="ORF">IT779_29115</name>
</gene>
<dbReference type="EMBL" id="JADMLG010000015">
    <property type="protein sequence ID" value="MBH0780339.1"/>
    <property type="molecule type" value="Genomic_DNA"/>
</dbReference>
<dbReference type="Proteomes" id="UP000655751">
    <property type="component" value="Unassembled WGS sequence"/>
</dbReference>
<evidence type="ECO:0000256" key="1">
    <source>
        <dbReference type="SAM" id="MobiDB-lite"/>
    </source>
</evidence>
<dbReference type="AlphaFoldDB" id="A0A931IF32"/>
<name>A0A931IF32_9NOCA</name>
<feature type="region of interest" description="Disordered" evidence="1">
    <location>
        <begin position="261"/>
        <end position="314"/>
    </location>
</feature>
<sequence>MGTERERAGTIWCESDYARLFEALAQGMPDEELAEHVRRGLSAVRTRAHMLLGGATTGKTASLAMLRRMAAGDPDFDWDTLVREAHETPGHRTQPRDQAFRARPSHDGRDWSHRYAAYGPETPTRGALPLSAAVRPRRASPRVGLPETALVVTDNVGERRGFRTKDSRVQDRVDLTVPVSAPLGADPFRAIGRGVEQSPRVMAGLTQDRTTLGGQVAGARHVLLEAFEFLTQFSDPTDVGIVPELLDIGDDESVALFEVEHHGPPGADESGSPDDMRANGFEVPPVDTVSTNAARPHRTRHTFAPSRRDRISPT</sequence>
<dbReference type="RefSeq" id="WP_196152654.1">
    <property type="nucleotide sequence ID" value="NZ_JADMLG010000015.1"/>
</dbReference>
<evidence type="ECO:0000313" key="3">
    <source>
        <dbReference type="Proteomes" id="UP000655751"/>
    </source>
</evidence>
<evidence type="ECO:0000313" key="2">
    <source>
        <dbReference type="EMBL" id="MBH0780339.1"/>
    </source>
</evidence>
<accession>A0A931IF32</accession>
<reference evidence="2" key="1">
    <citation type="submission" date="2020-11" db="EMBL/GenBank/DDBJ databases">
        <title>Nocardia NEAU-351.nov., a novel actinomycete isolated from the cow dung.</title>
        <authorList>
            <person name="Zhang X."/>
        </authorList>
    </citation>
    <scope>NUCLEOTIDE SEQUENCE</scope>
    <source>
        <strain evidence="2">NEAU-351</strain>
    </source>
</reference>
<organism evidence="2 3">
    <name type="scientific">Nocardia bovistercoris</name>
    <dbReference type="NCBI Taxonomy" id="2785916"/>
    <lineage>
        <taxon>Bacteria</taxon>
        <taxon>Bacillati</taxon>
        <taxon>Actinomycetota</taxon>
        <taxon>Actinomycetes</taxon>
        <taxon>Mycobacteriales</taxon>
        <taxon>Nocardiaceae</taxon>
        <taxon>Nocardia</taxon>
    </lineage>
</organism>
<protein>
    <submittedName>
        <fullName evidence="2">Uncharacterized protein</fullName>
    </submittedName>
</protein>
<feature type="region of interest" description="Disordered" evidence="1">
    <location>
        <begin position="86"/>
        <end position="112"/>
    </location>
</feature>
<keyword evidence="3" id="KW-1185">Reference proteome</keyword>
<comment type="caution">
    <text evidence="2">The sequence shown here is derived from an EMBL/GenBank/DDBJ whole genome shotgun (WGS) entry which is preliminary data.</text>
</comment>
<proteinExistence type="predicted"/>